<dbReference type="GO" id="GO:0005886">
    <property type="term" value="C:plasma membrane"/>
    <property type="evidence" value="ECO:0007669"/>
    <property type="project" value="UniProtKB-SubCell"/>
</dbReference>
<dbReference type="InterPro" id="IPR016483">
    <property type="entry name" value="UCP006404_Pept_M50_CBS"/>
</dbReference>
<dbReference type="AlphaFoldDB" id="A0AAV3S6D1"/>
<dbReference type="Pfam" id="PF00571">
    <property type="entry name" value="CBS"/>
    <property type="match status" value="2"/>
</dbReference>
<feature type="transmembrane region" description="Helical" evidence="14">
    <location>
        <begin position="99"/>
        <end position="117"/>
    </location>
</feature>
<feature type="transmembrane region" description="Helical" evidence="14">
    <location>
        <begin position="157"/>
        <end position="178"/>
    </location>
</feature>
<keyword evidence="3 14" id="KW-1003">Cell membrane</keyword>
<dbReference type="PROSITE" id="PS51371">
    <property type="entry name" value="CBS"/>
    <property type="match status" value="2"/>
</dbReference>
<comment type="caution">
    <text evidence="20">The sequence shown here is derived from an EMBL/GenBank/DDBJ whole genome shotgun (WGS) entry which is preliminary data.</text>
</comment>
<keyword evidence="21" id="KW-1185">Reference proteome</keyword>
<evidence type="ECO:0000256" key="12">
    <source>
        <dbReference type="ARBA" id="ARBA00023122"/>
    </source>
</evidence>
<name>A0AAV3S6D1_9EURY</name>
<evidence type="ECO:0000256" key="14">
    <source>
        <dbReference type="PIRNR" id="PIRNR006404"/>
    </source>
</evidence>
<keyword evidence="6 14" id="KW-0479">Metal-binding</keyword>
<evidence type="ECO:0000256" key="5">
    <source>
        <dbReference type="ARBA" id="ARBA00022692"/>
    </source>
</evidence>
<keyword evidence="8 14" id="KW-0378">Hydrolase</keyword>
<dbReference type="SUPFAM" id="SSF54631">
    <property type="entry name" value="CBS-domain pair"/>
    <property type="match status" value="1"/>
</dbReference>
<comment type="similarity">
    <text evidence="2 14">Belongs to the peptidase M50B family.</text>
</comment>
<feature type="domain" description="CBS" evidence="19">
    <location>
        <begin position="261"/>
        <end position="318"/>
    </location>
</feature>
<keyword evidence="11 14" id="KW-0482">Metalloprotease</keyword>
<evidence type="ECO:0000256" key="1">
    <source>
        <dbReference type="ARBA" id="ARBA00004651"/>
    </source>
</evidence>
<evidence type="ECO:0000256" key="10">
    <source>
        <dbReference type="ARBA" id="ARBA00022989"/>
    </source>
</evidence>
<dbReference type="GO" id="GO:0046872">
    <property type="term" value="F:metal ion binding"/>
    <property type="evidence" value="ECO:0007669"/>
    <property type="project" value="UniProtKB-UniRule"/>
</dbReference>
<dbReference type="GO" id="GO:0006508">
    <property type="term" value="P:proteolysis"/>
    <property type="evidence" value="ECO:0007669"/>
    <property type="project" value="UniProtKB-KW"/>
</dbReference>
<dbReference type="InterPro" id="IPR000644">
    <property type="entry name" value="CBS_dom"/>
</dbReference>
<evidence type="ECO:0000259" key="19">
    <source>
        <dbReference type="PROSITE" id="PS51371"/>
    </source>
</evidence>
<keyword evidence="7" id="KW-0677">Repeat</keyword>
<keyword evidence="10 14" id="KW-1133">Transmembrane helix</keyword>
<feature type="region of interest" description="Disordered" evidence="18">
    <location>
        <begin position="381"/>
        <end position="403"/>
    </location>
</feature>
<evidence type="ECO:0000256" key="11">
    <source>
        <dbReference type="ARBA" id="ARBA00023049"/>
    </source>
</evidence>
<evidence type="ECO:0000313" key="21">
    <source>
        <dbReference type="Proteomes" id="UP001500837"/>
    </source>
</evidence>
<comment type="cofactor">
    <cofactor evidence="14 16">
        <name>Zn(2+)</name>
        <dbReference type="ChEBI" id="CHEBI:29105"/>
    </cofactor>
    <text evidence="14 16">Binds 1 zinc ion per subunit.</text>
</comment>
<evidence type="ECO:0000256" key="7">
    <source>
        <dbReference type="ARBA" id="ARBA00022737"/>
    </source>
</evidence>
<dbReference type="InterPro" id="IPR008915">
    <property type="entry name" value="Peptidase_M50"/>
</dbReference>
<dbReference type="Proteomes" id="UP001500837">
    <property type="component" value="Unassembled WGS sequence"/>
</dbReference>
<dbReference type="EMBL" id="BAAABL010000035">
    <property type="protein sequence ID" value="GAA0296694.1"/>
    <property type="molecule type" value="Genomic_DNA"/>
</dbReference>
<dbReference type="SMART" id="SM00116">
    <property type="entry name" value="CBS"/>
    <property type="match status" value="2"/>
</dbReference>
<feature type="domain" description="CBS" evidence="19">
    <location>
        <begin position="325"/>
        <end position="385"/>
    </location>
</feature>
<evidence type="ECO:0000256" key="8">
    <source>
        <dbReference type="ARBA" id="ARBA00022801"/>
    </source>
</evidence>
<feature type="transmembrane region" description="Helical" evidence="14">
    <location>
        <begin position="68"/>
        <end position="87"/>
    </location>
</feature>
<dbReference type="GO" id="GO:0008237">
    <property type="term" value="F:metallopeptidase activity"/>
    <property type="evidence" value="ECO:0007669"/>
    <property type="project" value="UniProtKB-UniRule"/>
</dbReference>
<accession>A0AAV3S6D1</accession>
<reference evidence="20 21" key="1">
    <citation type="journal article" date="2019" name="Int. J. Syst. Evol. Microbiol.">
        <title>The Global Catalogue of Microorganisms (GCM) 10K type strain sequencing project: providing services to taxonomists for standard genome sequencing and annotation.</title>
        <authorList>
            <consortium name="The Broad Institute Genomics Platform"/>
            <consortium name="The Broad Institute Genome Sequencing Center for Infectious Disease"/>
            <person name="Wu L."/>
            <person name="Ma J."/>
        </authorList>
    </citation>
    <scope>NUCLEOTIDE SEQUENCE [LARGE SCALE GENOMIC DNA]</scope>
    <source>
        <strain evidence="20 21">JCM 16330</strain>
    </source>
</reference>
<organism evidence="20 21">
    <name type="scientific">Halarchaeum salinum</name>
    <dbReference type="NCBI Taxonomy" id="489912"/>
    <lineage>
        <taxon>Archaea</taxon>
        <taxon>Methanobacteriati</taxon>
        <taxon>Methanobacteriota</taxon>
        <taxon>Stenosarchaea group</taxon>
        <taxon>Halobacteria</taxon>
        <taxon>Halobacteriales</taxon>
        <taxon>Halobacteriaceae</taxon>
    </lineage>
</organism>
<dbReference type="InterPro" id="IPR046342">
    <property type="entry name" value="CBS_dom_sf"/>
</dbReference>
<feature type="binding site" evidence="16">
    <location>
        <position position="184"/>
    </location>
    <ligand>
        <name>Zn(2+)</name>
        <dbReference type="ChEBI" id="CHEBI:29105"/>
        <note>catalytic</note>
    </ligand>
</feature>
<dbReference type="PANTHER" id="PTHR39188:SF3">
    <property type="entry name" value="STAGE IV SPORULATION PROTEIN FB"/>
    <property type="match status" value="1"/>
</dbReference>
<dbReference type="PANTHER" id="PTHR39188">
    <property type="entry name" value="MEMBRANE-ASSOCIATED ZINC METALLOPROTEASE M50B"/>
    <property type="match status" value="1"/>
</dbReference>
<feature type="compositionally biased region" description="Polar residues" evidence="18">
    <location>
        <begin position="381"/>
        <end position="390"/>
    </location>
</feature>
<evidence type="ECO:0000256" key="17">
    <source>
        <dbReference type="PROSITE-ProRule" id="PRU00703"/>
    </source>
</evidence>
<keyword evidence="9 14" id="KW-0862">Zinc</keyword>
<comment type="subcellular location">
    <subcellularLocation>
        <location evidence="1 14">Cell membrane</location>
        <topology evidence="1 14">Multi-pass membrane protein</topology>
    </subcellularLocation>
</comment>
<evidence type="ECO:0000256" key="3">
    <source>
        <dbReference type="ARBA" id="ARBA00022475"/>
    </source>
</evidence>
<protein>
    <recommendedName>
        <fullName evidence="14">Zinc metalloprotease</fullName>
    </recommendedName>
</protein>
<gene>
    <name evidence="20" type="ORF">GCM10009066_08940</name>
</gene>
<evidence type="ECO:0000256" key="6">
    <source>
        <dbReference type="ARBA" id="ARBA00022723"/>
    </source>
</evidence>
<dbReference type="Gene3D" id="3.10.580.10">
    <property type="entry name" value="CBS-domain"/>
    <property type="match status" value="2"/>
</dbReference>
<feature type="binding site" evidence="16">
    <location>
        <position position="88"/>
    </location>
    <ligand>
        <name>Zn(2+)</name>
        <dbReference type="ChEBI" id="CHEBI:29105"/>
        <note>catalytic</note>
    </ligand>
</feature>
<dbReference type="Pfam" id="PF02163">
    <property type="entry name" value="Peptidase_M50"/>
    <property type="match status" value="2"/>
</dbReference>
<feature type="transmembrane region" description="Helical" evidence="14">
    <location>
        <begin position="129"/>
        <end position="150"/>
    </location>
</feature>
<evidence type="ECO:0000256" key="9">
    <source>
        <dbReference type="ARBA" id="ARBA00022833"/>
    </source>
</evidence>
<evidence type="ECO:0000256" key="4">
    <source>
        <dbReference type="ARBA" id="ARBA00022670"/>
    </source>
</evidence>
<dbReference type="PIRSF" id="PIRSF006404">
    <property type="entry name" value="UCP006404_Pept_M50_CBS"/>
    <property type="match status" value="1"/>
</dbReference>
<proteinExistence type="inferred from homology"/>
<keyword evidence="4 14" id="KW-0645">Protease</keyword>
<dbReference type="CDD" id="cd04801">
    <property type="entry name" value="CBS_pair_peptidase_M50"/>
    <property type="match status" value="1"/>
</dbReference>
<evidence type="ECO:0000256" key="15">
    <source>
        <dbReference type="PIRSR" id="PIRSR006404-1"/>
    </source>
</evidence>
<feature type="binding site" evidence="16">
    <location>
        <position position="92"/>
    </location>
    <ligand>
        <name>Zn(2+)</name>
        <dbReference type="ChEBI" id="CHEBI:29105"/>
        <note>catalytic</note>
    </ligand>
</feature>
<feature type="active site" evidence="15">
    <location>
        <position position="89"/>
    </location>
</feature>
<evidence type="ECO:0000256" key="16">
    <source>
        <dbReference type="PIRSR" id="PIRSR006404-2"/>
    </source>
</evidence>
<feature type="transmembrane region" description="Helical" evidence="14">
    <location>
        <begin position="21"/>
        <end position="42"/>
    </location>
</feature>
<keyword evidence="13 14" id="KW-0472">Membrane</keyword>
<evidence type="ECO:0000256" key="2">
    <source>
        <dbReference type="ARBA" id="ARBA00007931"/>
    </source>
</evidence>
<keyword evidence="12 17" id="KW-0129">CBS domain</keyword>
<evidence type="ECO:0000313" key="20">
    <source>
        <dbReference type="EMBL" id="GAA0296694.1"/>
    </source>
</evidence>
<keyword evidence="5 14" id="KW-0812">Transmembrane</keyword>
<sequence length="403" mass="42929">MPPTPEVEPMRSYTVGSVFGIPIKLDVTFLLVLPAFAALIGWQTEQWVSTLNSTWGLGLPVGTLSQGATPWLMGVAAAVGLFACVLLHELGHSVVSMHYGYPIESITLWLLGGVANLEEQPEDWKQEFLIAIAGPVVSVALGVVSYGALVAVGWSPVVTFVVGYLALANLVLAVFNLLPGFPMDGGRVLRALLARKRTFARATQLAAEVGKAVAVLLGILGLFGNLLLVAIAFFIYIGASSESQRTVMNAAFEGVTVRDVMTDAADVKVVHPDDTIAELTERMFEERHTGYPVMENGRVVGVVTLSDAREVEPVERDAYTVADVMTRDVETIDPNAEAMNALERIQNSGIGRLIVVDDDGELVGLVSRTDLVTAFNIIQSAGRGSQTPSPEVNGGEDSPGRAS</sequence>
<feature type="transmembrane region" description="Helical" evidence="14">
    <location>
        <begin position="213"/>
        <end position="239"/>
    </location>
</feature>
<dbReference type="CDD" id="cd06164">
    <property type="entry name" value="S2P-M50_SpoIVFB_CBS"/>
    <property type="match status" value="1"/>
</dbReference>
<evidence type="ECO:0000256" key="18">
    <source>
        <dbReference type="SAM" id="MobiDB-lite"/>
    </source>
</evidence>
<evidence type="ECO:0000256" key="13">
    <source>
        <dbReference type="ARBA" id="ARBA00023136"/>
    </source>
</evidence>